<dbReference type="FunFam" id="1.20.1250.20:FF:000474">
    <property type="entry name" value="Sugar transporter, putative"/>
    <property type="match status" value="1"/>
</dbReference>
<dbReference type="Gene3D" id="1.20.1250.20">
    <property type="entry name" value="MFS general substrate transporter like domains"/>
    <property type="match status" value="1"/>
</dbReference>
<dbReference type="InterPro" id="IPR005829">
    <property type="entry name" value="Sugar_transporter_CS"/>
</dbReference>
<dbReference type="GO" id="GO:0017000">
    <property type="term" value="P:antibiotic biosynthetic process"/>
    <property type="evidence" value="ECO:0007669"/>
    <property type="project" value="UniProtKB-ARBA"/>
</dbReference>
<dbReference type="EMBL" id="JAPZBU010000006">
    <property type="protein sequence ID" value="KAJ5398059.1"/>
    <property type="molecule type" value="Genomic_DNA"/>
</dbReference>
<dbReference type="NCBIfam" id="TIGR00879">
    <property type="entry name" value="SP"/>
    <property type="match status" value="1"/>
</dbReference>
<comment type="similarity">
    <text evidence="2">Belongs to the major facilitator superfamily. Sugar transporter (TC 2.A.1.1) family.</text>
</comment>
<sequence length="846" mass="94761">MSKHSLEEDLKPKSVYFNRRRSMFELTKNCLVESPILLLGLPKSISTIACFASARNLDSKTVSKHFRKGALAAQNPNNFEDLSELTEEDKYHLRREYTHKWHLPRALYFSIGLCSLGSAIQGWDNTGANGANLSFPQEFGIEDNAWLVGVINSGAWASDPLNNWLGRRGTIFVTGLFCVFPVLAQGFTQNWWGLMLCRLFMGLGMGVKISTIPVFSAEVSPASIRGGLVTSFQLWVAFGILVGFCSNLVFYRIGPLAWRFQLSAAFVPAIPVLIFVWFCPESPRWLMKKYRYKDAFASFCRLRNTELIAARELYYAHCQVVTERDAFSGKSLAHRVWELFTVPRLRRAMISSAIIVTSQQFSGINIMSFYSSTIFSEAGYSTRDCLLASLGFGLVTFVFALPAVFTMDTFGRRNLLLFTFPNMAWCLLAAGCCFLLPTGSEARVPLIAFFVYLFSAFYGPGIGPIASIYFSEAFPLSHRELGAAFTICVNNSIGSALSLTFPSLLKKTTPTGAFGFYAGLNILAFLIIFLVVPETKQRTLEELDYTFGVPIKTRAVSDCLKVLQLTYILYFFFAFTIGMSLTYETVALQVQGVNLEVSTVHSLTSKTPILFLHGFGSCKEDLADVHIHPYLKQYGYIAYDAPGCGQTKSDTLSATDIPFLVATAEAFLENFKITRFHLMGHSMGGLTALYLAHRNPDRVLSFVDIKGNLAPEDCFLSRQIFTFKSDDPEDFFNAFIDRTRTSGSYGSALYASTLRARVRVEAVRPIFESMVQLSDEADLLGMFMGLPFPRMFMFGWEMRGLSYLEQLKKGGVELAQIEECGHFPMYSSPLEMYRQVSIFLDMIGRN</sequence>
<evidence type="ECO:0000256" key="3">
    <source>
        <dbReference type="ARBA" id="ARBA00022448"/>
    </source>
</evidence>
<feature type="transmembrane region" description="Helical" evidence="7">
    <location>
        <begin position="169"/>
        <end position="187"/>
    </location>
</feature>
<dbReference type="Gene3D" id="3.40.50.1820">
    <property type="entry name" value="alpha/beta hydrolase"/>
    <property type="match status" value="1"/>
</dbReference>
<dbReference type="GO" id="GO:0072330">
    <property type="term" value="P:monocarboxylic acid biosynthetic process"/>
    <property type="evidence" value="ECO:0007669"/>
    <property type="project" value="UniProtKB-ARBA"/>
</dbReference>
<feature type="transmembrane region" description="Helical" evidence="7">
    <location>
        <begin position="449"/>
        <end position="470"/>
    </location>
</feature>
<dbReference type="Proteomes" id="UP001147747">
    <property type="component" value="Unassembled WGS sequence"/>
</dbReference>
<dbReference type="InterPro" id="IPR003663">
    <property type="entry name" value="Sugar/inositol_transpt"/>
</dbReference>
<evidence type="ECO:0000256" key="7">
    <source>
        <dbReference type="SAM" id="Phobius"/>
    </source>
</evidence>
<dbReference type="PANTHER" id="PTHR48020:SF4">
    <property type="entry name" value="SYMPORT, PUTATIVE (AFU_ORTHOLOGUE AFUA_3G11790)-RELATED"/>
    <property type="match status" value="1"/>
</dbReference>
<feature type="transmembrane region" description="Helical" evidence="7">
    <location>
        <begin position="513"/>
        <end position="532"/>
    </location>
</feature>
<dbReference type="Pfam" id="PF12697">
    <property type="entry name" value="Abhydrolase_6"/>
    <property type="match status" value="1"/>
</dbReference>
<dbReference type="InterPro" id="IPR050814">
    <property type="entry name" value="Myo-inositol_Transporter"/>
</dbReference>
<reference evidence="9" key="1">
    <citation type="submission" date="2022-12" db="EMBL/GenBank/DDBJ databases">
        <authorList>
            <person name="Petersen C."/>
        </authorList>
    </citation>
    <scope>NUCLEOTIDE SEQUENCE</scope>
    <source>
        <strain evidence="9">IBT 29677</strain>
    </source>
</reference>
<dbReference type="RefSeq" id="XP_056490111.1">
    <property type="nucleotide sequence ID" value="XM_056630809.1"/>
</dbReference>
<dbReference type="PANTHER" id="PTHR48020">
    <property type="entry name" value="PROTON MYO-INOSITOL COTRANSPORTER"/>
    <property type="match status" value="1"/>
</dbReference>
<evidence type="ECO:0000256" key="5">
    <source>
        <dbReference type="ARBA" id="ARBA00022989"/>
    </source>
</evidence>
<evidence type="ECO:0000256" key="4">
    <source>
        <dbReference type="ARBA" id="ARBA00022692"/>
    </source>
</evidence>
<keyword evidence="10" id="KW-1185">Reference proteome</keyword>
<dbReference type="PRINTS" id="PR00171">
    <property type="entry name" value="SUGRTRNSPORT"/>
</dbReference>
<accession>A0A9X0BAU0</accession>
<keyword evidence="5 7" id="KW-1133">Transmembrane helix</keyword>
<evidence type="ECO:0000256" key="6">
    <source>
        <dbReference type="ARBA" id="ARBA00023136"/>
    </source>
</evidence>
<feature type="transmembrane region" description="Helical" evidence="7">
    <location>
        <begin position="227"/>
        <end position="250"/>
    </location>
</feature>
<dbReference type="GeneID" id="81369789"/>
<dbReference type="GO" id="GO:0015791">
    <property type="term" value="P:polyol transmembrane transport"/>
    <property type="evidence" value="ECO:0007669"/>
    <property type="project" value="UniProtKB-ARBA"/>
</dbReference>
<dbReference type="InterPro" id="IPR005828">
    <property type="entry name" value="MFS_sugar_transport-like"/>
</dbReference>
<dbReference type="InterPro" id="IPR029058">
    <property type="entry name" value="AB_hydrolase_fold"/>
</dbReference>
<evidence type="ECO:0000259" key="8">
    <source>
        <dbReference type="PROSITE" id="PS50850"/>
    </source>
</evidence>
<evidence type="ECO:0000256" key="2">
    <source>
        <dbReference type="ARBA" id="ARBA00010992"/>
    </source>
</evidence>
<reference evidence="9" key="2">
    <citation type="journal article" date="2023" name="IMA Fungus">
        <title>Comparative genomic study of the Penicillium genus elucidates a diverse pangenome and 15 lateral gene transfer events.</title>
        <authorList>
            <person name="Petersen C."/>
            <person name="Sorensen T."/>
            <person name="Nielsen M.R."/>
            <person name="Sondergaard T.E."/>
            <person name="Sorensen J.L."/>
            <person name="Fitzpatrick D.A."/>
            <person name="Frisvad J.C."/>
            <person name="Nielsen K.L."/>
        </authorList>
    </citation>
    <scope>NUCLEOTIDE SEQUENCE</scope>
    <source>
        <strain evidence="9">IBT 29677</strain>
    </source>
</reference>
<dbReference type="InterPro" id="IPR036259">
    <property type="entry name" value="MFS_trans_sf"/>
</dbReference>
<keyword evidence="4 7" id="KW-0812">Transmembrane</keyword>
<dbReference type="InterPro" id="IPR020846">
    <property type="entry name" value="MFS_dom"/>
</dbReference>
<dbReference type="InterPro" id="IPR000073">
    <property type="entry name" value="AB_hydrolase_1"/>
</dbReference>
<dbReference type="GO" id="GO:0016020">
    <property type="term" value="C:membrane"/>
    <property type="evidence" value="ECO:0007669"/>
    <property type="project" value="UniProtKB-SubCell"/>
</dbReference>
<dbReference type="PROSITE" id="PS00217">
    <property type="entry name" value="SUGAR_TRANSPORT_2"/>
    <property type="match status" value="1"/>
</dbReference>
<dbReference type="AlphaFoldDB" id="A0A9X0BAU0"/>
<dbReference type="SUPFAM" id="SSF53474">
    <property type="entry name" value="alpha/beta-Hydrolases"/>
    <property type="match status" value="1"/>
</dbReference>
<dbReference type="PROSITE" id="PS50850">
    <property type="entry name" value="MFS"/>
    <property type="match status" value="1"/>
</dbReference>
<protein>
    <recommendedName>
        <fullName evidence="8">Major facilitator superfamily (MFS) profile domain-containing protein</fullName>
    </recommendedName>
</protein>
<organism evidence="9 10">
    <name type="scientific">Penicillium cosmopolitanum</name>
    <dbReference type="NCBI Taxonomy" id="1131564"/>
    <lineage>
        <taxon>Eukaryota</taxon>
        <taxon>Fungi</taxon>
        <taxon>Dikarya</taxon>
        <taxon>Ascomycota</taxon>
        <taxon>Pezizomycotina</taxon>
        <taxon>Eurotiomycetes</taxon>
        <taxon>Eurotiomycetidae</taxon>
        <taxon>Eurotiales</taxon>
        <taxon>Aspergillaceae</taxon>
        <taxon>Penicillium</taxon>
    </lineage>
</organism>
<feature type="transmembrane region" description="Helical" evidence="7">
    <location>
        <begin position="386"/>
        <end position="405"/>
    </location>
</feature>
<evidence type="ECO:0000313" key="9">
    <source>
        <dbReference type="EMBL" id="KAJ5398059.1"/>
    </source>
</evidence>
<comment type="subcellular location">
    <subcellularLocation>
        <location evidence="1">Membrane</location>
        <topology evidence="1">Multi-pass membrane protein</topology>
    </subcellularLocation>
</comment>
<name>A0A9X0BAU0_9EURO</name>
<feature type="domain" description="Major facilitator superfamily (MFS) profile" evidence="8">
    <location>
        <begin position="103"/>
        <end position="536"/>
    </location>
</feature>
<dbReference type="GO" id="GO:0022857">
    <property type="term" value="F:transmembrane transporter activity"/>
    <property type="evidence" value="ECO:0007669"/>
    <property type="project" value="InterPro"/>
</dbReference>
<proteinExistence type="inferred from homology"/>
<feature type="transmembrane region" description="Helical" evidence="7">
    <location>
        <begin position="348"/>
        <end position="366"/>
    </location>
</feature>
<feature type="transmembrane region" description="Helical" evidence="7">
    <location>
        <begin position="562"/>
        <end position="583"/>
    </location>
</feature>
<dbReference type="GO" id="GO:0015798">
    <property type="term" value="P:myo-inositol transport"/>
    <property type="evidence" value="ECO:0007669"/>
    <property type="project" value="UniProtKB-ARBA"/>
</dbReference>
<feature type="transmembrane region" description="Helical" evidence="7">
    <location>
        <begin position="417"/>
        <end position="437"/>
    </location>
</feature>
<keyword evidence="3" id="KW-0813">Transport</keyword>
<feature type="transmembrane region" description="Helical" evidence="7">
    <location>
        <begin position="193"/>
        <end position="215"/>
    </location>
</feature>
<keyword evidence="6 7" id="KW-0472">Membrane</keyword>
<dbReference type="OrthoDB" id="5290825at2759"/>
<dbReference type="Pfam" id="PF00083">
    <property type="entry name" value="Sugar_tr"/>
    <property type="match status" value="1"/>
</dbReference>
<feature type="transmembrane region" description="Helical" evidence="7">
    <location>
        <begin position="256"/>
        <end position="279"/>
    </location>
</feature>
<dbReference type="SUPFAM" id="SSF103473">
    <property type="entry name" value="MFS general substrate transporter"/>
    <property type="match status" value="1"/>
</dbReference>
<gene>
    <name evidence="9" type="ORF">N7509_006172</name>
</gene>
<comment type="caution">
    <text evidence="9">The sequence shown here is derived from an EMBL/GenBank/DDBJ whole genome shotgun (WGS) entry which is preliminary data.</text>
</comment>
<evidence type="ECO:0000256" key="1">
    <source>
        <dbReference type="ARBA" id="ARBA00004141"/>
    </source>
</evidence>
<evidence type="ECO:0000313" key="10">
    <source>
        <dbReference type="Proteomes" id="UP001147747"/>
    </source>
</evidence>